<reference evidence="5 6" key="1">
    <citation type="submission" date="2024-06" db="EMBL/GenBank/DDBJ databases">
        <title>Sorghum-associated microbial communities from plants grown in Nebraska, USA.</title>
        <authorList>
            <person name="Schachtman D."/>
        </authorList>
    </citation>
    <scope>NUCLEOTIDE SEQUENCE [LARGE SCALE GENOMIC DNA]</scope>
    <source>
        <strain evidence="5 6">3207</strain>
    </source>
</reference>
<protein>
    <submittedName>
        <fullName evidence="5">Succinoglycan biosynthesis protein ExoM</fullName>
        <ecNumber evidence="5">2.4.-.-</ecNumber>
    </submittedName>
</protein>
<evidence type="ECO:0000256" key="2">
    <source>
        <dbReference type="ARBA" id="ARBA00022676"/>
    </source>
</evidence>
<dbReference type="PANTHER" id="PTHR43179">
    <property type="entry name" value="RHAMNOSYLTRANSFERASE WBBL"/>
    <property type="match status" value="1"/>
</dbReference>
<proteinExistence type="inferred from homology"/>
<keyword evidence="2 5" id="KW-0328">Glycosyltransferase</keyword>
<dbReference type="InterPro" id="IPR001173">
    <property type="entry name" value="Glyco_trans_2-like"/>
</dbReference>
<dbReference type="Proteomes" id="UP001549321">
    <property type="component" value="Unassembled WGS sequence"/>
</dbReference>
<evidence type="ECO:0000256" key="1">
    <source>
        <dbReference type="ARBA" id="ARBA00006739"/>
    </source>
</evidence>
<dbReference type="PANTHER" id="PTHR43179:SF12">
    <property type="entry name" value="GALACTOFURANOSYLTRANSFERASE GLFT2"/>
    <property type="match status" value="1"/>
</dbReference>
<gene>
    <name evidence="5" type="ORF">ABIE08_003954</name>
</gene>
<dbReference type="Pfam" id="PF00535">
    <property type="entry name" value="Glycos_transf_2"/>
    <property type="match status" value="1"/>
</dbReference>
<sequence>MAGAAGLNKMGAAEAEAIDLSIILCTYRREELLGKALASIRAQAIPPGTRLTVVVADNSDDGSAASVVAAADAASPFEVRYVEAHPANISVARNVGIRATTSPFIAFIDDDEELAPGWLEAVVTGLRQHPHDVFFGGVDPMFETPDRVTPAIHTLFSRQIEAPSGQDVVALGKRRERVITVATCNSIFRRATTLADAEPFNPRFGHAGGEDLDLFCRLQARGRGFGWLPDARVSEFVPASRCDPAYLRRRFFAGGQVYAEAVAGNSPSPVLTRWWLRAKALVQLGLLAVRYPFVRRKGPAAQADFRYRWAGVLGKLSLGSLYPVYREADPAKRAAS</sequence>
<comment type="caution">
    <text evidence="5">The sequence shown here is derived from an EMBL/GenBank/DDBJ whole genome shotgun (WGS) entry which is preliminary data.</text>
</comment>
<dbReference type="Gene3D" id="3.90.550.10">
    <property type="entry name" value="Spore Coat Polysaccharide Biosynthesis Protein SpsA, Chain A"/>
    <property type="match status" value="1"/>
</dbReference>
<keyword evidence="6" id="KW-1185">Reference proteome</keyword>
<accession>A0ABV2R423</accession>
<dbReference type="InterPro" id="IPR029044">
    <property type="entry name" value="Nucleotide-diphossugar_trans"/>
</dbReference>
<dbReference type="CDD" id="cd00761">
    <property type="entry name" value="Glyco_tranf_GTA_type"/>
    <property type="match status" value="1"/>
</dbReference>
<evidence type="ECO:0000259" key="4">
    <source>
        <dbReference type="Pfam" id="PF00535"/>
    </source>
</evidence>
<evidence type="ECO:0000313" key="5">
    <source>
        <dbReference type="EMBL" id="MET4636003.1"/>
    </source>
</evidence>
<organism evidence="5 6">
    <name type="scientific">Kaistia defluvii</name>
    <dbReference type="NCBI Taxonomy" id="410841"/>
    <lineage>
        <taxon>Bacteria</taxon>
        <taxon>Pseudomonadati</taxon>
        <taxon>Pseudomonadota</taxon>
        <taxon>Alphaproteobacteria</taxon>
        <taxon>Hyphomicrobiales</taxon>
        <taxon>Kaistiaceae</taxon>
        <taxon>Kaistia</taxon>
    </lineage>
</organism>
<evidence type="ECO:0000313" key="6">
    <source>
        <dbReference type="Proteomes" id="UP001549321"/>
    </source>
</evidence>
<feature type="domain" description="Glycosyltransferase 2-like" evidence="4">
    <location>
        <begin position="21"/>
        <end position="188"/>
    </location>
</feature>
<dbReference type="RefSeq" id="WP_354553536.1">
    <property type="nucleotide sequence ID" value="NZ_JBEPSM010000003.1"/>
</dbReference>
<evidence type="ECO:0000256" key="3">
    <source>
        <dbReference type="ARBA" id="ARBA00022679"/>
    </source>
</evidence>
<comment type="similarity">
    <text evidence="1">Belongs to the glycosyltransferase 2 family.</text>
</comment>
<name>A0ABV2R423_9HYPH</name>
<dbReference type="EC" id="2.4.-.-" evidence="5"/>
<dbReference type="SUPFAM" id="SSF53448">
    <property type="entry name" value="Nucleotide-diphospho-sugar transferases"/>
    <property type="match status" value="1"/>
</dbReference>
<keyword evidence="3 5" id="KW-0808">Transferase</keyword>
<dbReference type="GO" id="GO:0016757">
    <property type="term" value="F:glycosyltransferase activity"/>
    <property type="evidence" value="ECO:0007669"/>
    <property type="project" value="UniProtKB-KW"/>
</dbReference>
<dbReference type="EMBL" id="JBEPSM010000003">
    <property type="protein sequence ID" value="MET4636003.1"/>
    <property type="molecule type" value="Genomic_DNA"/>
</dbReference>